<keyword evidence="2" id="KW-0238">DNA-binding</keyword>
<dbReference type="PROSITE" id="PS51737">
    <property type="entry name" value="RECOMBINASE_DNA_BIND"/>
    <property type="match status" value="1"/>
</dbReference>
<dbReference type="CDD" id="cd00338">
    <property type="entry name" value="Ser_Recombinase"/>
    <property type="match status" value="1"/>
</dbReference>
<evidence type="ECO:0000313" key="8">
    <source>
        <dbReference type="EMBL" id="TWW01092.1"/>
    </source>
</evidence>
<dbReference type="Pfam" id="PF07508">
    <property type="entry name" value="Recombinase"/>
    <property type="match status" value="1"/>
</dbReference>
<keyword evidence="9" id="KW-1185">Reference proteome</keyword>
<sequence length="526" mass="60858">MQNMYSVDLYIRVSTDEQADRGFSQRYQEEVLKRHCELNQIQVNAVLFDDHSAKDFNRPEWNRLLRLYKKSKKDRPRQILFTKWDRFSRNTGDAYSMIRTLEVLGIGVTAIEQPLDLSIPENRLILAVYLATPEVENIRRGLNIKQGIRRAKKEGRCTGMAPVGFVNMTMENGQKYITPVNPLADIMRMAFERIAAKINNIAQAYQFAVDNGFNKSKNCFWRAIRNPLCCGKVLIPATETEIERYVKGIHTPIISEATFFKVQQIINHKKQKSRKRSQNEDLLPLRGFLICKSCGKIMTGSGSQGKSKKYFYYHCRSSCGYRLRADNAHQLLYDVLRSFQLSETYLPFCEKVLKQTIAKEQLFKTQTASHLTKRINDLTDKINRSRELLLKGDIDGSDYKRIKSDCETDLKILTEKLAMQQTKSRQLSKDVNAGLKFFSKLHQIYDEGDIQTKQLLLSVIFKDYLISDGGNIFQTKLSNTMNILYDQNTAFTTPCSCINFRERIFPLFSLEDQSDFGWQNHIALPN</sequence>
<dbReference type="Pfam" id="PF13408">
    <property type="entry name" value="Zn_ribbon_recom"/>
    <property type="match status" value="1"/>
</dbReference>
<evidence type="ECO:0000256" key="1">
    <source>
        <dbReference type="ARBA" id="ARBA00022908"/>
    </source>
</evidence>
<dbReference type="PANTHER" id="PTHR30461">
    <property type="entry name" value="DNA-INVERTASE FROM LAMBDOID PROPHAGE"/>
    <property type="match status" value="1"/>
</dbReference>
<dbReference type="GO" id="GO:0015074">
    <property type="term" value="P:DNA integration"/>
    <property type="evidence" value="ECO:0007669"/>
    <property type="project" value="UniProtKB-KW"/>
</dbReference>
<evidence type="ECO:0000256" key="2">
    <source>
        <dbReference type="ARBA" id="ARBA00023125"/>
    </source>
</evidence>
<dbReference type="Gene3D" id="3.40.50.1390">
    <property type="entry name" value="Resolvase, N-terminal catalytic domain"/>
    <property type="match status" value="1"/>
</dbReference>
<protein>
    <submittedName>
        <fullName evidence="8">Recombinase family protein</fullName>
    </submittedName>
</protein>
<evidence type="ECO:0000256" key="3">
    <source>
        <dbReference type="ARBA" id="ARBA00023172"/>
    </source>
</evidence>
<proteinExistence type="predicted"/>
<dbReference type="PROSITE" id="PS00397">
    <property type="entry name" value="RECOMBINASES_1"/>
    <property type="match status" value="1"/>
</dbReference>
<evidence type="ECO:0000256" key="5">
    <source>
        <dbReference type="PROSITE-ProRule" id="PRU10137"/>
    </source>
</evidence>
<dbReference type="EMBL" id="VOHS01000006">
    <property type="protein sequence ID" value="TWW01092.1"/>
    <property type="molecule type" value="Genomic_DNA"/>
</dbReference>
<gene>
    <name evidence="8" type="ORF">FEF09_09000</name>
</gene>
<dbReference type="InterPro" id="IPR006118">
    <property type="entry name" value="Recombinase_CS"/>
</dbReference>
<accession>A0A5C6LW46</accession>
<dbReference type="GO" id="GO:0003677">
    <property type="term" value="F:DNA binding"/>
    <property type="evidence" value="ECO:0007669"/>
    <property type="project" value="UniProtKB-KW"/>
</dbReference>
<keyword evidence="3" id="KW-0233">DNA recombination</keyword>
<dbReference type="InterPro" id="IPR011109">
    <property type="entry name" value="DNA_bind_recombinase_dom"/>
</dbReference>
<reference evidence="8 9" key="1">
    <citation type="submission" date="2019-08" db="EMBL/GenBank/DDBJ databases">
        <title>Whole genome sequencing of chitin degrading bacteria Chitinophaga pinensis YS16.</title>
        <authorList>
            <person name="Singh R.P."/>
            <person name="Manchanda G."/>
            <person name="Maurya I.K."/>
            <person name="Joshi N.K."/>
            <person name="Srivastava A.K."/>
        </authorList>
    </citation>
    <scope>NUCLEOTIDE SEQUENCE [LARGE SCALE GENOMIC DNA]</scope>
    <source>
        <strain evidence="8 9">YS-16</strain>
    </source>
</reference>
<dbReference type="InterPro" id="IPR036162">
    <property type="entry name" value="Resolvase-like_N_sf"/>
</dbReference>
<feature type="active site" description="O-(5'-phospho-DNA)-serine intermediate" evidence="4 5">
    <location>
        <position position="14"/>
    </location>
</feature>
<name>A0A5C6LW46_9BACT</name>
<dbReference type="SUPFAM" id="SSF53041">
    <property type="entry name" value="Resolvase-like"/>
    <property type="match status" value="1"/>
</dbReference>
<dbReference type="SMART" id="SM00857">
    <property type="entry name" value="Resolvase"/>
    <property type="match status" value="1"/>
</dbReference>
<organism evidence="8 9">
    <name type="scientific">Chitinophaga pinensis</name>
    <dbReference type="NCBI Taxonomy" id="79329"/>
    <lineage>
        <taxon>Bacteria</taxon>
        <taxon>Pseudomonadati</taxon>
        <taxon>Bacteroidota</taxon>
        <taxon>Chitinophagia</taxon>
        <taxon>Chitinophagales</taxon>
        <taxon>Chitinophagaceae</taxon>
        <taxon>Chitinophaga</taxon>
    </lineage>
</organism>
<dbReference type="AlphaFoldDB" id="A0A5C6LW46"/>
<dbReference type="PANTHER" id="PTHR30461:SF2">
    <property type="entry name" value="SERINE RECOMBINASE PINE-RELATED"/>
    <property type="match status" value="1"/>
</dbReference>
<dbReference type="OrthoDB" id="9815006at2"/>
<dbReference type="Gene3D" id="3.90.1750.20">
    <property type="entry name" value="Putative Large Serine Recombinase, Chain B, Domain 2"/>
    <property type="match status" value="1"/>
</dbReference>
<dbReference type="InterPro" id="IPR006119">
    <property type="entry name" value="Resolv_N"/>
</dbReference>
<evidence type="ECO:0000313" key="9">
    <source>
        <dbReference type="Proteomes" id="UP000318815"/>
    </source>
</evidence>
<dbReference type="GO" id="GO:0000150">
    <property type="term" value="F:DNA strand exchange activity"/>
    <property type="evidence" value="ECO:0007669"/>
    <property type="project" value="InterPro"/>
</dbReference>
<dbReference type="Pfam" id="PF00239">
    <property type="entry name" value="Resolvase"/>
    <property type="match status" value="1"/>
</dbReference>
<feature type="domain" description="Recombinase" evidence="7">
    <location>
        <begin position="162"/>
        <end position="272"/>
    </location>
</feature>
<keyword evidence="1" id="KW-0229">DNA integration</keyword>
<dbReference type="InterPro" id="IPR038109">
    <property type="entry name" value="DNA_bind_recomb_sf"/>
</dbReference>
<evidence type="ECO:0000259" key="6">
    <source>
        <dbReference type="PROSITE" id="PS51736"/>
    </source>
</evidence>
<feature type="domain" description="Resolvase/invertase-type recombinase catalytic" evidence="6">
    <location>
        <begin position="6"/>
        <end position="155"/>
    </location>
</feature>
<dbReference type="InterPro" id="IPR050639">
    <property type="entry name" value="SSR_resolvase"/>
</dbReference>
<evidence type="ECO:0000259" key="7">
    <source>
        <dbReference type="PROSITE" id="PS51737"/>
    </source>
</evidence>
<dbReference type="InterPro" id="IPR025827">
    <property type="entry name" value="Zn_ribbon_recom_dom"/>
</dbReference>
<dbReference type="PROSITE" id="PS51736">
    <property type="entry name" value="RECOMBINASES_3"/>
    <property type="match status" value="1"/>
</dbReference>
<evidence type="ECO:0000256" key="4">
    <source>
        <dbReference type="PIRSR" id="PIRSR606118-50"/>
    </source>
</evidence>
<comment type="caution">
    <text evidence="8">The sequence shown here is derived from an EMBL/GenBank/DDBJ whole genome shotgun (WGS) entry which is preliminary data.</text>
</comment>
<dbReference type="Proteomes" id="UP000318815">
    <property type="component" value="Unassembled WGS sequence"/>
</dbReference>